<accession>A0A364MS45</accession>
<dbReference type="STRING" id="183478.A0A364MS45"/>
<evidence type="ECO:0000259" key="2">
    <source>
        <dbReference type="PROSITE" id="PS50048"/>
    </source>
</evidence>
<sequence length="411" mass="46906">MGMRRKPHRKSRAGCNECKRRRIKCDEEKPQCTHCVRHEVCCTYAQTSGTLKSSGNLLPTAHSSPLSRASQATPQKDNSDFASCFSNDTHATHPSGACFELKDLALFHHWIMVTSRSIVNTLQLDHFWQTVFPEIAFQHPYVMYSMLSITALHVSYLRPSERHVLLPEATSYHLQALSGFRESIGSISPHNSDALFASATLIFFYTFLTFGTLANEYYQDDNPAVHASRILGTEWIPLVRGIEAVLHPVYDYVRVGPLQALLGLGNWEELNPNKQPGPGDEDMLRLQEIWTSDKNAEVYNKTLHLLRQTSAWMMQFQMVQGYHVDDAGYNRDWSGPFMWVFLTPEEYFVLLQQRQPPALLLFAHFGALLHYLNGYWWMEGCGKSIVSVVNGYLGSYWNPWMDWPKHAVGLG</sequence>
<dbReference type="InterPro" id="IPR021858">
    <property type="entry name" value="Fun_TF"/>
</dbReference>
<comment type="caution">
    <text evidence="3">The sequence shown here is derived from an EMBL/GenBank/DDBJ whole genome shotgun (WGS) entry which is preliminary data.</text>
</comment>
<dbReference type="Pfam" id="PF11951">
    <property type="entry name" value="Fungal_trans_2"/>
    <property type="match status" value="1"/>
</dbReference>
<dbReference type="EMBL" id="QGDH01000265">
    <property type="protein sequence ID" value="RAR01518.1"/>
    <property type="molecule type" value="Genomic_DNA"/>
</dbReference>
<dbReference type="Gene3D" id="4.10.240.10">
    <property type="entry name" value="Zn(2)-C6 fungal-type DNA-binding domain"/>
    <property type="match status" value="1"/>
</dbReference>
<reference evidence="4" key="1">
    <citation type="submission" date="2018-05" db="EMBL/GenBank/DDBJ databases">
        <title>Draft genome sequence of Stemphylium lycopersici strain CIDEFI 213.</title>
        <authorList>
            <person name="Medina R."/>
            <person name="Franco M.E.E."/>
            <person name="Lucentini C.G."/>
            <person name="Saparrat M.C.N."/>
            <person name="Balatti P.A."/>
        </authorList>
    </citation>
    <scope>NUCLEOTIDE SEQUENCE [LARGE SCALE GENOMIC DNA]</scope>
    <source>
        <strain evidence="4">CIDEFI 213</strain>
    </source>
</reference>
<organism evidence="3 4">
    <name type="scientific">Stemphylium lycopersici</name>
    <name type="common">Tomato gray leaf spot disease fungus</name>
    <name type="synonym">Thyrospora lycopersici</name>
    <dbReference type="NCBI Taxonomy" id="183478"/>
    <lineage>
        <taxon>Eukaryota</taxon>
        <taxon>Fungi</taxon>
        <taxon>Dikarya</taxon>
        <taxon>Ascomycota</taxon>
        <taxon>Pezizomycotina</taxon>
        <taxon>Dothideomycetes</taxon>
        <taxon>Pleosporomycetidae</taxon>
        <taxon>Pleosporales</taxon>
        <taxon>Pleosporineae</taxon>
        <taxon>Pleosporaceae</taxon>
        <taxon>Stemphylium</taxon>
    </lineage>
</organism>
<dbReference type="InterPro" id="IPR001138">
    <property type="entry name" value="Zn2Cys6_DnaBD"/>
</dbReference>
<dbReference type="InterPro" id="IPR036864">
    <property type="entry name" value="Zn2-C6_fun-type_DNA-bd_sf"/>
</dbReference>
<keyword evidence="1" id="KW-0539">Nucleus</keyword>
<proteinExistence type="predicted"/>
<gene>
    <name evidence="3" type="ORF">DDE83_008883</name>
</gene>
<evidence type="ECO:0000313" key="4">
    <source>
        <dbReference type="Proteomes" id="UP000249619"/>
    </source>
</evidence>
<dbReference type="GO" id="GO:0001228">
    <property type="term" value="F:DNA-binding transcription activator activity, RNA polymerase II-specific"/>
    <property type="evidence" value="ECO:0007669"/>
    <property type="project" value="TreeGrafter"/>
</dbReference>
<dbReference type="InterPro" id="IPR053157">
    <property type="entry name" value="Sterol_Uptake_Regulator"/>
</dbReference>
<dbReference type="PANTHER" id="PTHR47784">
    <property type="entry name" value="STEROL UPTAKE CONTROL PROTEIN 2"/>
    <property type="match status" value="1"/>
</dbReference>
<evidence type="ECO:0000313" key="3">
    <source>
        <dbReference type="EMBL" id="RAR01518.1"/>
    </source>
</evidence>
<dbReference type="SUPFAM" id="SSF57701">
    <property type="entry name" value="Zn2/Cys6 DNA-binding domain"/>
    <property type="match status" value="1"/>
</dbReference>
<dbReference type="PROSITE" id="PS00463">
    <property type="entry name" value="ZN2_CY6_FUNGAL_1"/>
    <property type="match status" value="1"/>
</dbReference>
<dbReference type="GO" id="GO:0008270">
    <property type="term" value="F:zinc ion binding"/>
    <property type="evidence" value="ECO:0007669"/>
    <property type="project" value="InterPro"/>
</dbReference>
<protein>
    <submittedName>
        <fullName evidence="3">Rta1 domain-containing protein</fullName>
    </submittedName>
</protein>
<dbReference type="Pfam" id="PF00172">
    <property type="entry name" value="Zn_clus"/>
    <property type="match status" value="1"/>
</dbReference>
<keyword evidence="4" id="KW-1185">Reference proteome</keyword>
<dbReference type="CDD" id="cd00067">
    <property type="entry name" value="GAL4"/>
    <property type="match status" value="1"/>
</dbReference>
<dbReference type="PANTHER" id="PTHR47784:SF5">
    <property type="entry name" value="STEROL UPTAKE CONTROL PROTEIN 2"/>
    <property type="match status" value="1"/>
</dbReference>
<dbReference type="SMART" id="SM00066">
    <property type="entry name" value="GAL4"/>
    <property type="match status" value="1"/>
</dbReference>
<dbReference type="AlphaFoldDB" id="A0A364MS45"/>
<name>A0A364MS45_STELY</name>
<feature type="domain" description="Zn(2)-C6 fungal-type" evidence="2">
    <location>
        <begin position="14"/>
        <end position="44"/>
    </location>
</feature>
<dbReference type="PROSITE" id="PS50048">
    <property type="entry name" value="ZN2_CY6_FUNGAL_2"/>
    <property type="match status" value="1"/>
</dbReference>
<evidence type="ECO:0000256" key="1">
    <source>
        <dbReference type="ARBA" id="ARBA00023242"/>
    </source>
</evidence>
<dbReference type="Proteomes" id="UP000249619">
    <property type="component" value="Unassembled WGS sequence"/>
</dbReference>